<dbReference type="PANTHER" id="PTHR32361:SF9">
    <property type="entry name" value="FERRIC REDUCTASE TRANSMEMBRANE COMPONENT 3-RELATED"/>
    <property type="match status" value="1"/>
</dbReference>
<evidence type="ECO:0000256" key="8">
    <source>
        <dbReference type="ARBA" id="ARBA00023136"/>
    </source>
</evidence>
<dbReference type="Pfam" id="PF08022">
    <property type="entry name" value="FAD_binding_8"/>
    <property type="match status" value="1"/>
</dbReference>
<feature type="region of interest" description="Disordered" evidence="9">
    <location>
        <begin position="869"/>
        <end position="920"/>
    </location>
</feature>
<comment type="caution">
    <text evidence="14">The sequence shown here is derived from an EMBL/GenBank/DDBJ whole genome shotgun (WGS) entry which is preliminary data.</text>
</comment>
<feature type="transmembrane region" description="Helical" evidence="10">
    <location>
        <begin position="78"/>
        <end position="97"/>
    </location>
</feature>
<evidence type="ECO:0000256" key="6">
    <source>
        <dbReference type="ARBA" id="ARBA00023002"/>
    </source>
</evidence>
<evidence type="ECO:0000313" key="15">
    <source>
        <dbReference type="Proteomes" id="UP001153365"/>
    </source>
</evidence>
<protein>
    <submittedName>
        <fullName evidence="14">Ferric reductase like transmembrane component-domain-containing protein</fullName>
    </submittedName>
</protein>
<organism evidence="14 15">
    <name type="scientific">Phakopsora pachyrhizi</name>
    <name type="common">Asian soybean rust disease fungus</name>
    <dbReference type="NCBI Taxonomy" id="170000"/>
    <lineage>
        <taxon>Eukaryota</taxon>
        <taxon>Fungi</taxon>
        <taxon>Dikarya</taxon>
        <taxon>Basidiomycota</taxon>
        <taxon>Pucciniomycotina</taxon>
        <taxon>Pucciniomycetes</taxon>
        <taxon>Pucciniales</taxon>
        <taxon>Phakopsoraceae</taxon>
        <taxon>Phakopsora</taxon>
    </lineage>
</organism>
<evidence type="ECO:0000256" key="7">
    <source>
        <dbReference type="ARBA" id="ARBA00023065"/>
    </source>
</evidence>
<dbReference type="InterPro" id="IPR013112">
    <property type="entry name" value="FAD-bd_8"/>
</dbReference>
<evidence type="ECO:0000313" key="14">
    <source>
        <dbReference type="EMBL" id="CAH7690986.1"/>
    </source>
</evidence>
<keyword evidence="3 10" id="KW-0812">Transmembrane</keyword>
<dbReference type="SFLD" id="SFLDS00052">
    <property type="entry name" value="Ferric_Reductase_Domain"/>
    <property type="match status" value="1"/>
</dbReference>
<feature type="compositionally biased region" description="Polar residues" evidence="9">
    <location>
        <begin position="1"/>
        <end position="10"/>
    </location>
</feature>
<feature type="compositionally biased region" description="Polar residues" evidence="9">
    <location>
        <begin position="180"/>
        <end position="189"/>
    </location>
</feature>
<keyword evidence="5 10" id="KW-1133">Transmembrane helix</keyword>
<evidence type="ECO:0000259" key="13">
    <source>
        <dbReference type="Pfam" id="PF08030"/>
    </source>
</evidence>
<feature type="compositionally biased region" description="Basic residues" evidence="9">
    <location>
        <begin position="869"/>
        <end position="880"/>
    </location>
</feature>
<dbReference type="Gene3D" id="3.40.50.80">
    <property type="entry name" value="Nucleotide-binding domain of ferredoxin-NADP reductase (FNR) module"/>
    <property type="match status" value="1"/>
</dbReference>
<evidence type="ECO:0000259" key="12">
    <source>
        <dbReference type="Pfam" id="PF08022"/>
    </source>
</evidence>
<dbReference type="InterPro" id="IPR013121">
    <property type="entry name" value="Fe_red_NAD-bd_6"/>
</dbReference>
<dbReference type="InterPro" id="IPR013130">
    <property type="entry name" value="Fe3_Rdtase_TM_dom"/>
</dbReference>
<dbReference type="PANTHER" id="PTHR32361">
    <property type="entry name" value="FERRIC/CUPRIC REDUCTASE TRANSMEMBRANE COMPONENT"/>
    <property type="match status" value="1"/>
</dbReference>
<dbReference type="Pfam" id="PF01794">
    <property type="entry name" value="Ferric_reduct"/>
    <property type="match status" value="1"/>
</dbReference>
<feature type="region of interest" description="Disordered" evidence="9">
    <location>
        <begin position="1"/>
        <end position="33"/>
    </location>
</feature>
<keyword evidence="6" id="KW-0560">Oxidoreductase</keyword>
<keyword evidence="7" id="KW-0406">Ion transport</keyword>
<feature type="compositionally biased region" description="Basic and acidic residues" evidence="9">
    <location>
        <begin position="769"/>
        <end position="778"/>
    </location>
</feature>
<keyword evidence="15" id="KW-1185">Reference proteome</keyword>
<dbReference type="Proteomes" id="UP001153365">
    <property type="component" value="Unassembled WGS sequence"/>
</dbReference>
<dbReference type="CDD" id="cd06186">
    <property type="entry name" value="NOX_Duox_like_FAD_NADP"/>
    <property type="match status" value="1"/>
</dbReference>
<dbReference type="GO" id="GO:0006879">
    <property type="term" value="P:intracellular iron ion homeostasis"/>
    <property type="evidence" value="ECO:0007669"/>
    <property type="project" value="TreeGrafter"/>
</dbReference>
<feature type="transmembrane region" description="Helical" evidence="10">
    <location>
        <begin position="138"/>
        <end position="158"/>
    </location>
</feature>
<accession>A0AAV0BXR6</accession>
<feature type="region of interest" description="Disordered" evidence="9">
    <location>
        <begin position="180"/>
        <end position="200"/>
    </location>
</feature>
<sequence length="1032" mass="118014">MASNTAQIASTPYRPPLATATGTSTLRGTSSTNPSLTQQVNFGTSTAQPGNTNIYLYYFIVPYLDAHVLSPPSWRYAYIFWIFVAALLVIWTVFYRLKRYSNLRIPQSASRLAHGLTIRRLNTNHTEQKKWYSSQITFGHFIAFITFTVILLAVSLVGDDYISPTTCTWGGKCPVQVFNQGPPRSTYAPSTRKRRRDLADDALQPRSSEKLYHHQSSLARRKDGAVILPRASAMSLNPGGWAPFNDPLLAAPNFDIARNMWTLSSRFGLIAYAVIPLVVSIGLKSWPFNIFATPWLTHYAFDKTAVFHRWIGRLVWIWSTIHTITFSIQLSQDYNPYGKMILTDVWSYYRFNWGVVAYIALTITTCFSFNPLRSRYYEFFYVSHVVLSIVFLVGCVIHYEPLWAWATIGLVLWGAERGFRYIDWLWFNGFFENPGQFWRSESARALKNQSDSAVFSDQSPTQTFVSQFSEVDLYNDLTSSHQYPPPRSYHQNPNSIQPISHSYNSIQSFNPPIRFPSKTKATSIDIPRGFAFVQILPGQTLKLTLKMCKDSKWSIGQYVLLTVPVISWWQSHPYTIACSSPVSLAHDSTSGREMAMILRSRQGFSKGLYDYIFKKREKERDRGRDYECLNGTLVRCQISRPMGSAGRIDWKGFESVLIVCGGSGISFGLAVLEELCYELWKRADAGRNLDDNTKVDRKSCKTQRVRFVWIIREYAHLSWAAPAISRCIKSVSHQDLEVGLYVSNSISNSNQSDKTRKFGQISNQLDPTESSRLRTRSEENDDLFLQPPQLPFTRDSESMSTLCGSNRESISDVDRFNPEGVGNSSDRQVTGDDEMTESKGFEFTDFEGENVRQSELEKMVSAKLKIESKRRKKNTIKRRQREAQDQKESHFKEKQGEDGYEKEGRGMRDEEEKGGGLEREVEFGKEVETMIDLNREERRRLKEISEIVKVGRPKLKRILSDEVKMSFGKTIVTCCGPDSLNGYMRTLVSRQEIGINDQKDNCNNDKNSGGRDSEVDDRKSRSIEIYCEDFEF</sequence>
<evidence type="ECO:0000256" key="5">
    <source>
        <dbReference type="ARBA" id="ARBA00022989"/>
    </source>
</evidence>
<feature type="domain" description="Ferric reductase NAD binding" evidence="13">
    <location>
        <begin position="653"/>
        <end position="758"/>
    </location>
</feature>
<feature type="compositionally biased region" description="Low complexity" evidence="9">
    <location>
        <begin position="17"/>
        <end position="32"/>
    </location>
</feature>
<feature type="transmembrane region" description="Helical" evidence="10">
    <location>
        <begin position="310"/>
        <end position="331"/>
    </location>
</feature>
<evidence type="ECO:0000256" key="4">
    <source>
        <dbReference type="ARBA" id="ARBA00022982"/>
    </source>
</evidence>
<feature type="region of interest" description="Disordered" evidence="9">
    <location>
        <begin position="997"/>
        <end position="1019"/>
    </location>
</feature>
<feature type="compositionally biased region" description="Polar residues" evidence="9">
    <location>
        <begin position="798"/>
        <end position="808"/>
    </location>
</feature>
<feature type="region of interest" description="Disordered" evidence="9">
    <location>
        <begin position="749"/>
        <end position="833"/>
    </location>
</feature>
<dbReference type="InterPro" id="IPR039261">
    <property type="entry name" value="FNR_nucleotide-bd"/>
</dbReference>
<dbReference type="EMBL" id="CALTRL010006484">
    <property type="protein sequence ID" value="CAH7690986.1"/>
    <property type="molecule type" value="Genomic_DNA"/>
</dbReference>
<evidence type="ECO:0000256" key="9">
    <source>
        <dbReference type="SAM" id="MobiDB-lite"/>
    </source>
</evidence>
<dbReference type="GO" id="GO:0015677">
    <property type="term" value="P:copper ion import"/>
    <property type="evidence" value="ECO:0007669"/>
    <property type="project" value="TreeGrafter"/>
</dbReference>
<dbReference type="GO" id="GO:0005886">
    <property type="term" value="C:plasma membrane"/>
    <property type="evidence" value="ECO:0007669"/>
    <property type="project" value="TreeGrafter"/>
</dbReference>
<reference evidence="14" key="1">
    <citation type="submission" date="2022-06" db="EMBL/GenBank/DDBJ databases">
        <authorList>
            <consortium name="SYNGENTA / RWTH Aachen University"/>
        </authorList>
    </citation>
    <scope>NUCLEOTIDE SEQUENCE</scope>
</reference>
<name>A0AAV0BXR6_PHAPC</name>
<comment type="subcellular location">
    <subcellularLocation>
        <location evidence="1">Membrane</location>
        <topology evidence="1">Multi-pass membrane protein</topology>
    </subcellularLocation>
</comment>
<evidence type="ECO:0000256" key="1">
    <source>
        <dbReference type="ARBA" id="ARBA00004141"/>
    </source>
</evidence>
<dbReference type="Pfam" id="PF08030">
    <property type="entry name" value="NAD_binding_6"/>
    <property type="match status" value="1"/>
</dbReference>
<keyword evidence="8 10" id="KW-0472">Membrane</keyword>
<feature type="domain" description="FAD-binding 8" evidence="12">
    <location>
        <begin position="533"/>
        <end position="620"/>
    </location>
</feature>
<evidence type="ECO:0000256" key="10">
    <source>
        <dbReference type="SAM" id="Phobius"/>
    </source>
</evidence>
<keyword evidence="4" id="KW-0249">Electron transport</keyword>
<dbReference type="GO" id="GO:0000293">
    <property type="term" value="F:ferric-chelate reductase activity"/>
    <property type="evidence" value="ECO:0007669"/>
    <property type="project" value="UniProtKB-ARBA"/>
</dbReference>
<dbReference type="AlphaFoldDB" id="A0AAV0BXR6"/>
<feature type="compositionally biased region" description="Basic and acidic residues" evidence="9">
    <location>
        <begin position="881"/>
        <end position="920"/>
    </location>
</feature>
<gene>
    <name evidence="14" type="ORF">PPACK8108_LOCUS26511</name>
</gene>
<evidence type="ECO:0000256" key="2">
    <source>
        <dbReference type="ARBA" id="ARBA00022448"/>
    </source>
</evidence>
<feature type="domain" description="Ferric oxidoreductase" evidence="11">
    <location>
        <begin position="267"/>
        <end position="395"/>
    </location>
</feature>
<feature type="transmembrane region" description="Helical" evidence="10">
    <location>
        <begin position="351"/>
        <end position="372"/>
    </location>
</feature>
<dbReference type="GO" id="GO:0006826">
    <property type="term" value="P:iron ion transport"/>
    <property type="evidence" value="ECO:0007669"/>
    <property type="project" value="TreeGrafter"/>
</dbReference>
<proteinExistence type="predicted"/>
<dbReference type="InterPro" id="IPR051410">
    <property type="entry name" value="Ferric/Cupric_Reductase"/>
</dbReference>
<keyword evidence="2" id="KW-0813">Transport</keyword>
<evidence type="ECO:0000256" key="3">
    <source>
        <dbReference type="ARBA" id="ARBA00022692"/>
    </source>
</evidence>
<feature type="transmembrane region" description="Helical" evidence="10">
    <location>
        <begin position="379"/>
        <end position="399"/>
    </location>
</feature>
<feature type="transmembrane region" description="Helical" evidence="10">
    <location>
        <begin position="269"/>
        <end position="289"/>
    </location>
</feature>
<evidence type="ECO:0000259" key="11">
    <source>
        <dbReference type="Pfam" id="PF01794"/>
    </source>
</evidence>